<dbReference type="EMBL" id="LYMM01000021">
    <property type="protein sequence ID" value="PNU05905.1"/>
    <property type="molecule type" value="Genomic_DNA"/>
</dbReference>
<proteinExistence type="predicted"/>
<feature type="domain" description="HTH tetR-type" evidence="3">
    <location>
        <begin position="19"/>
        <end position="79"/>
    </location>
</feature>
<evidence type="ECO:0000313" key="4">
    <source>
        <dbReference type="EMBL" id="PNU05905.1"/>
    </source>
</evidence>
<evidence type="ECO:0000256" key="1">
    <source>
        <dbReference type="ARBA" id="ARBA00023125"/>
    </source>
</evidence>
<dbReference type="AlphaFoldDB" id="A0A2K2G4C9"/>
<accession>A0A2K2G4C9</accession>
<name>A0A2K2G4C9_9SPHN</name>
<feature type="DNA-binding region" description="H-T-H motif" evidence="2">
    <location>
        <begin position="42"/>
        <end position="61"/>
    </location>
</feature>
<comment type="caution">
    <text evidence="4">The sequence shown here is derived from an EMBL/GenBank/DDBJ whole genome shotgun (WGS) entry which is preliminary data.</text>
</comment>
<dbReference type="PROSITE" id="PS50977">
    <property type="entry name" value="HTH_TETR_2"/>
    <property type="match status" value="1"/>
</dbReference>
<dbReference type="Pfam" id="PF00440">
    <property type="entry name" value="TetR_N"/>
    <property type="match status" value="1"/>
</dbReference>
<dbReference type="SUPFAM" id="SSF46689">
    <property type="entry name" value="Homeodomain-like"/>
    <property type="match status" value="1"/>
</dbReference>
<dbReference type="InterPro" id="IPR009057">
    <property type="entry name" value="Homeodomain-like_sf"/>
</dbReference>
<evidence type="ECO:0000259" key="3">
    <source>
        <dbReference type="PROSITE" id="PS50977"/>
    </source>
</evidence>
<dbReference type="InterPro" id="IPR001647">
    <property type="entry name" value="HTH_TetR"/>
</dbReference>
<sequence length="208" mass="22623">MDTSLTGLKREAPTDARQVRSRQALTSALLSLLEQKPFDQLTIREISARAGTGYATFFRHYPTKEALLADVAAHEIEDLLGRTIPILYAANSFESTLEVCRHVHEHAMLWAALLTGGAAGIVREEFIRQALALAANTESRHPWLPSDLGTIHGTGATIDILAWWLSQGTEPASARSPEEVATILHRLVIAPLVGDTLETLAEIPAETA</sequence>
<dbReference type="PANTHER" id="PTHR43479">
    <property type="entry name" value="ACREF/ENVCD OPERON REPRESSOR-RELATED"/>
    <property type="match status" value="1"/>
</dbReference>
<evidence type="ECO:0000313" key="5">
    <source>
        <dbReference type="Proteomes" id="UP000236327"/>
    </source>
</evidence>
<dbReference type="Gene3D" id="1.10.357.10">
    <property type="entry name" value="Tetracycline Repressor, domain 2"/>
    <property type="match status" value="1"/>
</dbReference>
<keyword evidence="1 2" id="KW-0238">DNA-binding</keyword>
<dbReference type="Proteomes" id="UP000236327">
    <property type="component" value="Unassembled WGS sequence"/>
</dbReference>
<dbReference type="GO" id="GO:0003677">
    <property type="term" value="F:DNA binding"/>
    <property type="evidence" value="ECO:0007669"/>
    <property type="project" value="UniProtKB-UniRule"/>
</dbReference>
<organism evidence="4 5">
    <name type="scientific">Novosphingobium guangzhouense</name>
    <dbReference type="NCBI Taxonomy" id="1850347"/>
    <lineage>
        <taxon>Bacteria</taxon>
        <taxon>Pseudomonadati</taxon>
        <taxon>Pseudomonadota</taxon>
        <taxon>Alphaproteobacteria</taxon>
        <taxon>Sphingomonadales</taxon>
        <taxon>Sphingomonadaceae</taxon>
        <taxon>Novosphingobium</taxon>
    </lineage>
</organism>
<evidence type="ECO:0000256" key="2">
    <source>
        <dbReference type="PROSITE-ProRule" id="PRU00335"/>
    </source>
</evidence>
<protein>
    <submittedName>
        <fullName evidence="4">Transcriptional regulator</fullName>
    </submittedName>
</protein>
<gene>
    <name evidence="4" type="ORF">A8V01_13925</name>
</gene>
<reference evidence="4 5" key="1">
    <citation type="submission" date="2016-05" db="EMBL/GenBank/DDBJ databases">
        <title>Complete genome sequence of Novosphingobium guangzhouense SA925(T).</title>
        <authorList>
            <person name="Sha S."/>
        </authorList>
    </citation>
    <scope>NUCLEOTIDE SEQUENCE [LARGE SCALE GENOMIC DNA]</scope>
    <source>
        <strain evidence="4 5">SA925</strain>
    </source>
</reference>
<dbReference type="OrthoDB" id="9811084at2"/>
<dbReference type="PANTHER" id="PTHR43479:SF11">
    <property type="entry name" value="ACREF_ENVCD OPERON REPRESSOR-RELATED"/>
    <property type="match status" value="1"/>
</dbReference>
<dbReference type="RefSeq" id="WP_103094870.1">
    <property type="nucleotide sequence ID" value="NZ_LYMM01000021.1"/>
</dbReference>
<keyword evidence="5" id="KW-1185">Reference proteome</keyword>
<dbReference type="InterPro" id="IPR050624">
    <property type="entry name" value="HTH-type_Tx_Regulator"/>
</dbReference>